<reference evidence="1" key="1">
    <citation type="journal article" date="2015" name="Nature">
        <title>Complex archaea that bridge the gap between prokaryotes and eukaryotes.</title>
        <authorList>
            <person name="Spang A."/>
            <person name="Saw J.H."/>
            <person name="Jorgensen S.L."/>
            <person name="Zaremba-Niedzwiedzka K."/>
            <person name="Martijn J."/>
            <person name="Lind A.E."/>
            <person name="van Eijk R."/>
            <person name="Schleper C."/>
            <person name="Guy L."/>
            <person name="Ettema T.J."/>
        </authorList>
    </citation>
    <scope>NUCLEOTIDE SEQUENCE</scope>
</reference>
<proteinExistence type="predicted"/>
<accession>A0A0F9Z1J8</accession>
<organism evidence="1">
    <name type="scientific">marine sediment metagenome</name>
    <dbReference type="NCBI Taxonomy" id="412755"/>
    <lineage>
        <taxon>unclassified sequences</taxon>
        <taxon>metagenomes</taxon>
        <taxon>ecological metagenomes</taxon>
    </lineage>
</organism>
<dbReference type="EMBL" id="LAZR01000004">
    <property type="protein sequence ID" value="KKO10954.1"/>
    <property type="molecule type" value="Genomic_DNA"/>
</dbReference>
<dbReference type="InterPro" id="IPR050767">
    <property type="entry name" value="Sel1_AlgK"/>
</dbReference>
<comment type="caution">
    <text evidence="1">The sequence shown here is derived from an EMBL/GenBank/DDBJ whole genome shotgun (WGS) entry which is preliminary data.</text>
</comment>
<dbReference type="Gene3D" id="1.25.40.10">
    <property type="entry name" value="Tetratricopeptide repeat domain"/>
    <property type="match status" value="1"/>
</dbReference>
<name>A0A0F9Z1J8_9ZZZZ</name>
<dbReference type="InterPro" id="IPR011990">
    <property type="entry name" value="TPR-like_helical_dom_sf"/>
</dbReference>
<gene>
    <name evidence="1" type="ORF">LCGC14_0024380</name>
</gene>
<evidence type="ECO:0000313" key="1">
    <source>
        <dbReference type="EMBL" id="KKO10954.1"/>
    </source>
</evidence>
<sequence>MSGTLVHSGLKRAQNGQRNTGLGCAIILGSLLWLAAAPALAADAQEPSLTALTSQADSGNANAQFTLGSRYLRGEGVEQDNFAALRWFTLAAESGNANAQYNIAVMYLNGIGVVKDPAQAVTWFVRAADNGDPPSQYTLAVLLFNGQLGVPQNVPQAYKWFTLAGAAGHQAAAANAVLVQELLPTNEVAAMQEEARQWIDLFNQRQSGTTTSEIP</sequence>
<protein>
    <recommendedName>
        <fullName evidence="2">Sel1 repeat family protein</fullName>
    </recommendedName>
</protein>
<dbReference type="PANTHER" id="PTHR11102">
    <property type="entry name" value="SEL-1-LIKE PROTEIN"/>
    <property type="match status" value="1"/>
</dbReference>
<dbReference type="PANTHER" id="PTHR11102:SF160">
    <property type="entry name" value="ERAD-ASSOCIATED E3 UBIQUITIN-PROTEIN LIGASE COMPONENT HRD3"/>
    <property type="match status" value="1"/>
</dbReference>
<dbReference type="SUPFAM" id="SSF81901">
    <property type="entry name" value="HCP-like"/>
    <property type="match status" value="1"/>
</dbReference>
<dbReference type="AlphaFoldDB" id="A0A0F9Z1J8"/>
<evidence type="ECO:0008006" key="2">
    <source>
        <dbReference type="Google" id="ProtNLM"/>
    </source>
</evidence>
<dbReference type="SMART" id="SM00671">
    <property type="entry name" value="SEL1"/>
    <property type="match status" value="3"/>
</dbReference>
<dbReference type="InterPro" id="IPR006597">
    <property type="entry name" value="Sel1-like"/>
</dbReference>
<dbReference type="Pfam" id="PF08238">
    <property type="entry name" value="Sel1"/>
    <property type="match status" value="3"/>
</dbReference>